<organism evidence="1">
    <name type="scientific">Zea mays</name>
    <name type="common">Maize</name>
    <dbReference type="NCBI Taxonomy" id="4577"/>
    <lineage>
        <taxon>Eukaryota</taxon>
        <taxon>Viridiplantae</taxon>
        <taxon>Streptophyta</taxon>
        <taxon>Embryophyta</taxon>
        <taxon>Tracheophyta</taxon>
        <taxon>Spermatophyta</taxon>
        <taxon>Magnoliopsida</taxon>
        <taxon>Liliopsida</taxon>
        <taxon>Poales</taxon>
        <taxon>Poaceae</taxon>
        <taxon>PACMAD clade</taxon>
        <taxon>Panicoideae</taxon>
        <taxon>Andropogonodae</taxon>
        <taxon>Andropogoneae</taxon>
        <taxon>Tripsacinae</taxon>
        <taxon>Zea</taxon>
    </lineage>
</organism>
<name>B7ZZA4_MAIZE</name>
<dbReference type="AlphaFoldDB" id="B7ZZA4"/>
<proteinExistence type="evidence at transcript level"/>
<reference evidence="1" key="1">
    <citation type="journal article" date="2009" name="PLoS Genet.">
        <title>Sequencing, mapping, and analysis of 27,455 maize full-length cDNAs.</title>
        <authorList>
            <person name="Soderlund C."/>
            <person name="Descour A."/>
            <person name="Kudrna D."/>
            <person name="Bomhoff M."/>
            <person name="Boyd L."/>
            <person name="Currie J."/>
            <person name="Angelova A."/>
            <person name="Collura K."/>
            <person name="Wissotski M."/>
            <person name="Ashley E."/>
            <person name="Morrow D."/>
            <person name="Fernandes J."/>
            <person name="Walbot V."/>
            <person name="Yu Y."/>
        </authorList>
    </citation>
    <scope>NUCLEOTIDE SEQUENCE</scope>
    <source>
        <strain evidence="1">B73</strain>
    </source>
</reference>
<reference evidence="1" key="2">
    <citation type="submission" date="2012-06" db="EMBL/GenBank/DDBJ databases">
        <authorList>
            <person name="Yu Y."/>
            <person name="Currie J."/>
            <person name="Lomeli R."/>
            <person name="Angelova A."/>
            <person name="Collura K."/>
            <person name="Wissotski M."/>
            <person name="Campos D."/>
            <person name="Kudrna D."/>
            <person name="Golser W."/>
            <person name="Ashely E."/>
            <person name="Descour A."/>
            <person name="Fernandes J."/>
            <person name="Soderlund C."/>
            <person name="Walbot V."/>
        </authorList>
    </citation>
    <scope>NUCLEOTIDE SEQUENCE</scope>
    <source>
        <strain evidence="1">B73</strain>
    </source>
</reference>
<sequence>MLESVHQTFFLAIQMNISYYYHYIIHIFLTTNYTNCYQEIQKIK</sequence>
<protein>
    <submittedName>
        <fullName evidence="1">Uncharacterized protein</fullName>
    </submittedName>
</protein>
<accession>B7ZZA4</accession>
<dbReference type="EMBL" id="BT054646">
    <property type="protein sequence ID" value="ACL53253.1"/>
    <property type="molecule type" value="mRNA"/>
</dbReference>
<evidence type="ECO:0000313" key="1">
    <source>
        <dbReference type="EMBL" id="ACL53253.1"/>
    </source>
</evidence>